<sequence length="302" mass="33061">MGGVRYRLSVKLRGDLPNSGGQKIIPYNGTDISARIAGLDLDSTADDSFRGRGSGTTLHGYDFSIDTELPGVLQGHPNFEIVDREIRSIHVFWCGHNEDFARKITSTSHTGVEVKLRLPRKPLIIDDSGIPRGKFCLRNIIADEEGAYLSCDFRAQYLTAHPDDEQFLAQVDSILETFSLNNCQRRFVDAAMSGVRAATVLLEGYPGSGKSHALACLIAGLIMMNQRVIIGSQSNHGADALFEQLVGKLNSIAPSSLARRCIRLRNERDGERLANDFFDGLPNTPDLFPSSDYSMSANIADG</sequence>
<evidence type="ECO:0000313" key="1">
    <source>
        <dbReference type="EMBL" id="EMC93115.1"/>
    </source>
</evidence>
<dbReference type="KEGG" id="bcom:BAUCODRAFT_228804"/>
<name>M2N351_BAUPA</name>
<dbReference type="Proteomes" id="UP000011761">
    <property type="component" value="Unassembled WGS sequence"/>
</dbReference>
<protein>
    <recommendedName>
        <fullName evidence="3">DNA2/NAM7 helicase helicase domain-containing protein</fullName>
    </recommendedName>
</protein>
<keyword evidence="2" id="KW-1185">Reference proteome</keyword>
<gene>
    <name evidence="1" type="ORF">BAUCODRAFT_228804</name>
</gene>
<reference evidence="1 2" key="1">
    <citation type="journal article" date="2012" name="PLoS Pathog.">
        <title>Diverse lifestyles and strategies of plant pathogenesis encoded in the genomes of eighteen Dothideomycetes fungi.</title>
        <authorList>
            <person name="Ohm R.A."/>
            <person name="Feau N."/>
            <person name="Henrissat B."/>
            <person name="Schoch C.L."/>
            <person name="Horwitz B.A."/>
            <person name="Barry K.W."/>
            <person name="Condon B.J."/>
            <person name="Copeland A.C."/>
            <person name="Dhillon B."/>
            <person name="Glaser F."/>
            <person name="Hesse C.N."/>
            <person name="Kosti I."/>
            <person name="LaButti K."/>
            <person name="Lindquist E.A."/>
            <person name="Lucas S."/>
            <person name="Salamov A.A."/>
            <person name="Bradshaw R.E."/>
            <person name="Ciuffetti L."/>
            <person name="Hamelin R.C."/>
            <person name="Kema G.H.J."/>
            <person name="Lawrence C."/>
            <person name="Scott J.A."/>
            <person name="Spatafora J.W."/>
            <person name="Turgeon B.G."/>
            <person name="de Wit P.J.G.M."/>
            <person name="Zhong S."/>
            <person name="Goodwin S.B."/>
            <person name="Grigoriev I.V."/>
        </authorList>
    </citation>
    <scope>NUCLEOTIDE SEQUENCE [LARGE SCALE GENOMIC DNA]</scope>
    <source>
        <strain evidence="1 2">UAMH 10762</strain>
    </source>
</reference>
<evidence type="ECO:0008006" key="3">
    <source>
        <dbReference type="Google" id="ProtNLM"/>
    </source>
</evidence>
<dbReference type="InterPro" id="IPR027417">
    <property type="entry name" value="P-loop_NTPase"/>
</dbReference>
<dbReference type="EMBL" id="KB445560">
    <property type="protein sequence ID" value="EMC93115.1"/>
    <property type="molecule type" value="Genomic_DNA"/>
</dbReference>
<dbReference type="RefSeq" id="XP_007679419.1">
    <property type="nucleotide sequence ID" value="XM_007681229.1"/>
</dbReference>
<dbReference type="HOGENOM" id="CLU_921282_0_0_1"/>
<organism evidence="1 2">
    <name type="scientific">Baudoinia panamericana (strain UAMH 10762)</name>
    <name type="common">Angels' share fungus</name>
    <name type="synonym">Baudoinia compniacensis (strain UAMH 10762)</name>
    <dbReference type="NCBI Taxonomy" id="717646"/>
    <lineage>
        <taxon>Eukaryota</taxon>
        <taxon>Fungi</taxon>
        <taxon>Dikarya</taxon>
        <taxon>Ascomycota</taxon>
        <taxon>Pezizomycotina</taxon>
        <taxon>Dothideomycetes</taxon>
        <taxon>Dothideomycetidae</taxon>
        <taxon>Mycosphaerellales</taxon>
        <taxon>Teratosphaeriaceae</taxon>
        <taxon>Baudoinia</taxon>
    </lineage>
</organism>
<accession>M2N351</accession>
<dbReference type="eggNOG" id="ENOG502R9QZ">
    <property type="taxonomic scope" value="Eukaryota"/>
</dbReference>
<dbReference type="Gene3D" id="3.40.50.300">
    <property type="entry name" value="P-loop containing nucleotide triphosphate hydrolases"/>
    <property type="match status" value="1"/>
</dbReference>
<proteinExistence type="predicted"/>
<dbReference type="GeneID" id="19109942"/>
<evidence type="ECO:0000313" key="2">
    <source>
        <dbReference type="Proteomes" id="UP000011761"/>
    </source>
</evidence>
<dbReference type="SUPFAM" id="SSF52540">
    <property type="entry name" value="P-loop containing nucleoside triphosphate hydrolases"/>
    <property type="match status" value="1"/>
</dbReference>
<dbReference type="AlphaFoldDB" id="M2N351"/>